<evidence type="ECO:0000256" key="8">
    <source>
        <dbReference type="ARBA" id="ARBA00023180"/>
    </source>
</evidence>
<feature type="compositionally biased region" description="Polar residues" evidence="11">
    <location>
        <begin position="427"/>
        <end position="437"/>
    </location>
</feature>
<dbReference type="Gene3D" id="1.50.10.20">
    <property type="match status" value="1"/>
</dbReference>
<dbReference type="PANTHER" id="PTHR12145:SF36">
    <property type="entry name" value="MANNAN ENDO-1,6-ALPHA-MANNOSIDASE DCW1"/>
    <property type="match status" value="1"/>
</dbReference>
<evidence type="ECO:0000313" key="14">
    <source>
        <dbReference type="EMBL" id="CRK32195.1"/>
    </source>
</evidence>
<dbReference type="SUPFAM" id="SSF48208">
    <property type="entry name" value="Six-hairpin glycosidases"/>
    <property type="match status" value="1"/>
</dbReference>
<feature type="signal peptide" evidence="12">
    <location>
        <begin position="1"/>
        <end position="27"/>
    </location>
</feature>
<dbReference type="GO" id="GO:0008496">
    <property type="term" value="F:mannan endo-1,6-alpha-mannosidase activity"/>
    <property type="evidence" value="ECO:0007669"/>
    <property type="project" value="UniProtKB-UniRule"/>
</dbReference>
<evidence type="ECO:0000256" key="9">
    <source>
        <dbReference type="ARBA" id="ARBA00023295"/>
    </source>
</evidence>
<dbReference type="Pfam" id="PF03663">
    <property type="entry name" value="Glyco_hydro_76"/>
    <property type="match status" value="1"/>
</dbReference>
<dbReference type="InterPro" id="IPR005198">
    <property type="entry name" value="Glyco_hydro_76"/>
</dbReference>
<dbReference type="PANTHER" id="PTHR12145">
    <property type="entry name" value="MANNAN ENDO-1,6-ALPHA-MANNOSIDASE DCW1"/>
    <property type="match status" value="1"/>
</dbReference>
<sequence>MFASLPTAGRPTALLVLGCLATALAQGYSIGTDDEIRESAQTLAYDAMRFYDGNSTGKTPGLLPGPPSEGLGDYYWYQAATMMSTLVDYWHLTGDATYNDVVAEGLVHQAGKDRNYMPANQTATLVNDDQGFWGMAAMLAAEHQFPAPDNEGWLPLAQAVWDTQVERLDDRCGGGLAWAVSPEQLGYQYKNTISNAVFFNLGARLARYTGNSTYLRQAEATWDWLWALEYIDHKTWRAYDGAHSELNCTDVNKATFSTNIAFLTQGAAFIYNHTQEGKWLERTNELVGRFLQDFFPEDVAYEVPCEAAKGRCTGEMIAYKGYAHRLLAVVTQLVPSTSQLILPVLQKSAQAAVEQCTGGDSGRVCGFYWSLGEYVEPEADGTTGAGEALNVLAAVSSLLIDGASSPVTNATGTSTENGDSDSEAQTDNDPATSTNSSGAATFGPAILACGMGTLLWMFL</sequence>
<dbReference type="Proteomes" id="UP000689129">
    <property type="component" value="Unassembled WGS sequence"/>
</dbReference>
<evidence type="ECO:0000256" key="4">
    <source>
        <dbReference type="ARBA" id="ARBA00012350"/>
    </source>
</evidence>
<keyword evidence="5 12" id="KW-0732">Signal</keyword>
<evidence type="ECO:0000256" key="1">
    <source>
        <dbReference type="ARBA" id="ARBA00001452"/>
    </source>
</evidence>
<evidence type="ECO:0000256" key="11">
    <source>
        <dbReference type="SAM" id="MobiDB-lite"/>
    </source>
</evidence>
<comment type="catalytic activity">
    <reaction evidence="1 10">
        <text>Random hydrolysis of (1-&gt;6)-alpha-D-mannosidic linkages in unbranched (1-&gt;6)-mannans.</text>
        <dbReference type="EC" id="3.2.1.101"/>
    </reaction>
</comment>
<dbReference type="GO" id="GO:0012505">
    <property type="term" value="C:endomembrane system"/>
    <property type="evidence" value="ECO:0007669"/>
    <property type="project" value="UniProtKB-SubCell"/>
</dbReference>
<dbReference type="EMBL" id="CVQI01011114">
    <property type="protein sequence ID" value="CRK20764.1"/>
    <property type="molecule type" value="Genomic_DNA"/>
</dbReference>
<evidence type="ECO:0000256" key="2">
    <source>
        <dbReference type="ARBA" id="ARBA00004308"/>
    </source>
</evidence>
<accession>A0A0G4LFV1</accession>
<organism evidence="13 17">
    <name type="scientific">Verticillium longisporum</name>
    <name type="common">Verticillium dahliae var. longisporum</name>
    <dbReference type="NCBI Taxonomy" id="100787"/>
    <lineage>
        <taxon>Eukaryota</taxon>
        <taxon>Fungi</taxon>
        <taxon>Dikarya</taxon>
        <taxon>Ascomycota</taxon>
        <taxon>Pezizomycotina</taxon>
        <taxon>Sordariomycetes</taxon>
        <taxon>Hypocreomycetidae</taxon>
        <taxon>Glomerellales</taxon>
        <taxon>Plectosphaerellaceae</taxon>
        <taxon>Verticillium</taxon>
    </lineage>
</organism>
<evidence type="ECO:0000256" key="6">
    <source>
        <dbReference type="ARBA" id="ARBA00022801"/>
    </source>
</evidence>
<name>A0A0G4LFV1_VERLO</name>
<dbReference type="EMBL" id="JAEMWZ010000290">
    <property type="protein sequence ID" value="KAG7127526.1"/>
    <property type="molecule type" value="Genomic_DNA"/>
</dbReference>
<proteinExistence type="inferred from homology"/>
<comment type="subcellular location">
    <subcellularLocation>
        <location evidence="2">Endomembrane system</location>
    </subcellularLocation>
</comment>
<feature type="compositionally biased region" description="Polar residues" evidence="11">
    <location>
        <begin position="406"/>
        <end position="417"/>
    </location>
</feature>
<evidence type="ECO:0000256" key="5">
    <source>
        <dbReference type="ARBA" id="ARBA00022729"/>
    </source>
</evidence>
<dbReference type="Proteomes" id="UP000045706">
    <property type="component" value="Unassembled WGS sequence"/>
</dbReference>
<evidence type="ECO:0000256" key="7">
    <source>
        <dbReference type="ARBA" id="ARBA00023136"/>
    </source>
</evidence>
<dbReference type="GO" id="GO:0016052">
    <property type="term" value="P:carbohydrate catabolic process"/>
    <property type="evidence" value="ECO:0007669"/>
    <property type="project" value="InterPro"/>
</dbReference>
<dbReference type="InterPro" id="IPR008928">
    <property type="entry name" value="6-hairpin_glycosidase_sf"/>
</dbReference>
<keyword evidence="8" id="KW-0325">Glycoprotein</keyword>
<dbReference type="EMBL" id="CVQH01022039">
    <property type="protein sequence ID" value="CRK32195.1"/>
    <property type="molecule type" value="Genomic_DNA"/>
</dbReference>
<dbReference type="GO" id="GO:0009272">
    <property type="term" value="P:fungal-type cell wall biogenesis"/>
    <property type="evidence" value="ECO:0007669"/>
    <property type="project" value="TreeGrafter"/>
</dbReference>
<keyword evidence="6 10" id="KW-0378">Hydrolase</keyword>
<dbReference type="OrthoDB" id="9984024at2759"/>
<dbReference type="EC" id="3.2.1.101" evidence="4 10"/>
<dbReference type="Proteomes" id="UP000044602">
    <property type="component" value="Unassembled WGS sequence"/>
</dbReference>
<dbReference type="InterPro" id="IPR014480">
    <property type="entry name" value="Mannan-1_6-alpha_mannosidase"/>
</dbReference>
<gene>
    <name evidence="14" type="ORF">BN1708_016087</name>
    <name evidence="13" type="ORF">BN1723_012140</name>
    <name evidence="15" type="ORF">HYQ45_012567</name>
</gene>
<feature type="region of interest" description="Disordered" evidence="11">
    <location>
        <begin position="406"/>
        <end position="437"/>
    </location>
</feature>
<evidence type="ECO:0000313" key="15">
    <source>
        <dbReference type="EMBL" id="KAG7127526.1"/>
    </source>
</evidence>
<dbReference type="FunFam" id="1.50.10.20:FF:000006">
    <property type="entry name" value="Mannan endo-1,6-alpha-mannosidase"/>
    <property type="match status" value="1"/>
</dbReference>
<reference evidence="15" key="2">
    <citation type="journal article" date="2021" name="Mol. Plant Pathol.">
        <title>A 20-kb lineage-specific genomic region tames virulence in pathogenic amphidiploid Verticillium longisporum.</title>
        <authorList>
            <person name="Harting R."/>
            <person name="Starke J."/>
            <person name="Kusch H."/>
            <person name="Poggeler S."/>
            <person name="Maurus I."/>
            <person name="Schluter R."/>
            <person name="Landesfeind M."/>
            <person name="Bulla I."/>
            <person name="Nowrousian M."/>
            <person name="de Jonge R."/>
            <person name="Stahlhut G."/>
            <person name="Hoff K.J."/>
            <person name="Asshauer K.P."/>
            <person name="Thurmer A."/>
            <person name="Stanke M."/>
            <person name="Daniel R."/>
            <person name="Morgenstern B."/>
            <person name="Thomma B.P.H.J."/>
            <person name="Kronstad J.W."/>
            <person name="Braus-Stromeyer S.A."/>
            <person name="Braus G.H."/>
        </authorList>
    </citation>
    <scope>NUCLEOTIDE SEQUENCE</scope>
    <source>
        <strain evidence="15">Vl32</strain>
    </source>
</reference>
<reference evidence="16 17" key="1">
    <citation type="submission" date="2015-05" db="EMBL/GenBank/DDBJ databases">
        <authorList>
            <person name="Fogelqvist Johan"/>
        </authorList>
    </citation>
    <scope>NUCLEOTIDE SEQUENCE [LARGE SCALE GENOMIC DNA]</scope>
    <source>
        <strain evidence="14">VL1</strain>
        <strain evidence="13">VL2</strain>
    </source>
</reference>
<keyword evidence="7" id="KW-0472">Membrane</keyword>
<evidence type="ECO:0000256" key="10">
    <source>
        <dbReference type="PIRNR" id="PIRNR016302"/>
    </source>
</evidence>
<feature type="chain" id="PRO_5007404763" description="Mannan endo-1,6-alpha-mannosidase" evidence="12">
    <location>
        <begin position="28"/>
        <end position="459"/>
    </location>
</feature>
<evidence type="ECO:0000256" key="12">
    <source>
        <dbReference type="SAM" id="SignalP"/>
    </source>
</evidence>
<evidence type="ECO:0000313" key="16">
    <source>
        <dbReference type="Proteomes" id="UP000044602"/>
    </source>
</evidence>
<dbReference type="STRING" id="100787.A0A0G4LFV1"/>
<keyword evidence="9 10" id="KW-0326">Glycosidase</keyword>
<keyword evidence="16" id="KW-1185">Reference proteome</keyword>
<protein>
    <recommendedName>
        <fullName evidence="4 10">Mannan endo-1,6-alpha-mannosidase</fullName>
        <ecNumber evidence="4 10">3.2.1.101</ecNumber>
    </recommendedName>
</protein>
<comment type="similarity">
    <text evidence="3 10">Belongs to the glycosyl hydrolase 76 family.</text>
</comment>
<dbReference type="PIRSF" id="PIRSF016302">
    <property type="entry name" value="Man_a_manosd"/>
    <property type="match status" value="1"/>
</dbReference>
<dbReference type="AlphaFoldDB" id="A0A0G4LFV1"/>
<evidence type="ECO:0000313" key="17">
    <source>
        <dbReference type="Proteomes" id="UP000045706"/>
    </source>
</evidence>
<evidence type="ECO:0000313" key="13">
    <source>
        <dbReference type="EMBL" id="CRK20764.1"/>
    </source>
</evidence>
<evidence type="ECO:0000256" key="3">
    <source>
        <dbReference type="ARBA" id="ARBA00009699"/>
    </source>
</evidence>